<organism evidence="1 2">
    <name type="scientific">Fischerella major NIES-592</name>
    <dbReference type="NCBI Taxonomy" id="210994"/>
    <lineage>
        <taxon>Bacteria</taxon>
        <taxon>Bacillati</taxon>
        <taxon>Cyanobacteriota</taxon>
        <taxon>Cyanophyceae</taxon>
        <taxon>Nostocales</taxon>
        <taxon>Hapalosiphonaceae</taxon>
        <taxon>Fischerella</taxon>
    </lineage>
</organism>
<dbReference type="EMBL" id="MRCA01000004">
    <property type="protein sequence ID" value="OKH14438.1"/>
    <property type="molecule type" value="Genomic_DNA"/>
</dbReference>
<evidence type="ECO:0000313" key="2">
    <source>
        <dbReference type="Proteomes" id="UP000186391"/>
    </source>
</evidence>
<sequence>MKTDSIFYRIFQEFPYIFFELIGKSPETADTYQFSSIEIKQTAFRIDGVFLPIPEEQNPIYFVEVQFQTDTEIYSRLFSEIFLYLRQNQPKNSWRGVVIYPSRSLDTSDINNYSEFFTSQRVSRIYLDELGEAISLPVGLATIKLVVDDENQAIANAKELISRTQQEIDNEPKQRQLLELVETILVYKFPKMTRKEIELMFGLSDLKQTRVYQEAKQEGRQEGRQEGARQEKFRMIPLLLRLGLSIEQAAKELDLSVEEVLLESQKLSQSQDS</sequence>
<comment type="caution">
    <text evidence="1">The sequence shown here is derived from an EMBL/GenBank/DDBJ whole genome shotgun (WGS) entry which is preliminary data.</text>
</comment>
<protein>
    <submittedName>
        <fullName evidence="1">Flagellar assembly protein H</fullName>
    </submittedName>
</protein>
<dbReference type="InterPro" id="IPR010106">
    <property type="entry name" value="RpnA"/>
</dbReference>
<reference evidence="1 2" key="1">
    <citation type="submission" date="2016-11" db="EMBL/GenBank/DDBJ databases">
        <title>Draft Genome Sequences of Nine Cyanobacterial Strains from Diverse Habitats.</title>
        <authorList>
            <person name="Zhu T."/>
            <person name="Hou S."/>
            <person name="Lu X."/>
            <person name="Hess W.R."/>
        </authorList>
    </citation>
    <scope>NUCLEOTIDE SEQUENCE [LARGE SCALE GENOMIC DNA]</scope>
    <source>
        <strain evidence="1 2">NIES-592</strain>
    </source>
</reference>
<evidence type="ECO:0000313" key="1">
    <source>
        <dbReference type="EMBL" id="OKH14438.1"/>
    </source>
</evidence>
<dbReference type="RefSeq" id="WP_073555690.1">
    <property type="nucleotide sequence ID" value="NZ_MRCA01000004.1"/>
</dbReference>
<dbReference type="AlphaFoldDB" id="A0A1U7H0P7"/>
<dbReference type="Pfam" id="PF11103">
    <property type="entry name" value="DUF2887"/>
    <property type="match status" value="1"/>
</dbReference>
<dbReference type="OrthoDB" id="468313at2"/>
<dbReference type="InterPro" id="IPR022573">
    <property type="entry name" value="DUF2887"/>
</dbReference>
<dbReference type="PANTHER" id="PTHR35586">
    <property type="entry name" value="SLL1691 PROTEIN"/>
    <property type="match status" value="1"/>
</dbReference>
<keyword evidence="1" id="KW-0966">Cell projection</keyword>
<dbReference type="NCBIfam" id="TIGR01784">
    <property type="entry name" value="T_den_put_tspse"/>
    <property type="match status" value="1"/>
</dbReference>
<dbReference type="Proteomes" id="UP000186391">
    <property type="component" value="Unassembled WGS sequence"/>
</dbReference>
<proteinExistence type="predicted"/>
<accession>A0A1U7H0P7</accession>
<gene>
    <name evidence="1" type="ORF">NIES592_10300</name>
</gene>
<dbReference type="PANTHER" id="PTHR35586:SF2">
    <property type="entry name" value="SLL1542 PROTEIN"/>
    <property type="match status" value="1"/>
</dbReference>
<keyword evidence="2" id="KW-1185">Reference proteome</keyword>
<name>A0A1U7H0P7_9CYAN</name>
<keyword evidence="1" id="KW-0282">Flagellum</keyword>
<keyword evidence="1" id="KW-0969">Cilium</keyword>